<evidence type="ECO:0000313" key="3">
    <source>
        <dbReference type="EMBL" id="OGG07454.1"/>
    </source>
</evidence>
<name>A0A1F5Z551_9BACT</name>
<dbReference type="STRING" id="1798377.A2872_02525"/>
<accession>A0A1F5Z551</accession>
<dbReference type="GO" id="GO:0005975">
    <property type="term" value="P:carbohydrate metabolic process"/>
    <property type="evidence" value="ECO:0007669"/>
    <property type="project" value="InterPro"/>
</dbReference>
<organism evidence="3 4">
    <name type="scientific">Candidatus Gottesmanbacteria bacterium RIFCSPHIGHO2_01_FULL_42_12</name>
    <dbReference type="NCBI Taxonomy" id="1798377"/>
    <lineage>
        <taxon>Bacteria</taxon>
        <taxon>Candidatus Gottesmaniibacteriota</taxon>
    </lineage>
</organism>
<evidence type="ECO:0000313" key="4">
    <source>
        <dbReference type="Proteomes" id="UP000178681"/>
    </source>
</evidence>
<evidence type="ECO:0000256" key="1">
    <source>
        <dbReference type="ARBA" id="ARBA00022723"/>
    </source>
</evidence>
<dbReference type="GO" id="GO:0046872">
    <property type="term" value="F:metal ion binding"/>
    <property type="evidence" value="ECO:0007669"/>
    <property type="project" value="UniProtKB-KW"/>
</dbReference>
<dbReference type="InterPro" id="IPR011060">
    <property type="entry name" value="RibuloseP-bd_barrel"/>
</dbReference>
<reference evidence="3 4" key="1">
    <citation type="journal article" date="2016" name="Nat. Commun.">
        <title>Thousands of microbial genomes shed light on interconnected biogeochemical processes in an aquifer system.</title>
        <authorList>
            <person name="Anantharaman K."/>
            <person name="Brown C.T."/>
            <person name="Hug L.A."/>
            <person name="Sharon I."/>
            <person name="Castelle C.J."/>
            <person name="Probst A.J."/>
            <person name="Thomas B.C."/>
            <person name="Singh A."/>
            <person name="Wilkins M.J."/>
            <person name="Karaoz U."/>
            <person name="Brodie E.L."/>
            <person name="Williams K.H."/>
            <person name="Hubbard S.S."/>
            <person name="Banfield J.F."/>
        </authorList>
    </citation>
    <scope>NUCLEOTIDE SEQUENCE [LARGE SCALE GENOMIC DNA]</scope>
</reference>
<dbReference type="InterPro" id="IPR013785">
    <property type="entry name" value="Aldolase_TIM"/>
</dbReference>
<evidence type="ECO:0008006" key="5">
    <source>
        <dbReference type="Google" id="ProtNLM"/>
    </source>
</evidence>
<dbReference type="PANTHER" id="PTHR11749">
    <property type="entry name" value="RIBULOSE-5-PHOSPHATE-3-EPIMERASE"/>
    <property type="match status" value="1"/>
</dbReference>
<protein>
    <recommendedName>
        <fullName evidence="5">Ribulose-phosphate 3-epimerase</fullName>
    </recommendedName>
</protein>
<dbReference type="Pfam" id="PF00834">
    <property type="entry name" value="Ribul_P_3_epim"/>
    <property type="match status" value="1"/>
</dbReference>
<dbReference type="EMBL" id="MFJG01000005">
    <property type="protein sequence ID" value="OGG07454.1"/>
    <property type="molecule type" value="Genomic_DNA"/>
</dbReference>
<dbReference type="Gene3D" id="3.20.20.70">
    <property type="entry name" value="Aldolase class I"/>
    <property type="match status" value="1"/>
</dbReference>
<proteinExistence type="predicted"/>
<keyword evidence="1" id="KW-0479">Metal-binding</keyword>
<dbReference type="InterPro" id="IPR000056">
    <property type="entry name" value="Ribul_P_3_epim-like"/>
</dbReference>
<sequence length="209" mass="23037">MIEIIPGIFEKDWPAIENKILVATPQVTWVQIDFADGILVPTVSFLDVARFKTVTNKASFEAHLMVINPVDMIPDLSAAGFKRVIGHVEANNLEQFIAQARKYNLEVGLAIDGPSSVSAIEPYLNKLDFVLIMMAIAGASNLPLHPEHLDKIRAIRNLRPNLPIEVDEGINEKTAKTVIAAGATRLVSTSYLFKDPALFAQKLKSLKHD</sequence>
<dbReference type="AlphaFoldDB" id="A0A1F5Z551"/>
<dbReference type="SUPFAM" id="SSF51366">
    <property type="entry name" value="Ribulose-phoshate binding barrel"/>
    <property type="match status" value="1"/>
</dbReference>
<gene>
    <name evidence="3" type="ORF">A2872_02525</name>
</gene>
<dbReference type="GO" id="GO:0016857">
    <property type="term" value="F:racemase and epimerase activity, acting on carbohydrates and derivatives"/>
    <property type="evidence" value="ECO:0007669"/>
    <property type="project" value="InterPro"/>
</dbReference>
<evidence type="ECO:0000256" key="2">
    <source>
        <dbReference type="ARBA" id="ARBA00023235"/>
    </source>
</evidence>
<comment type="caution">
    <text evidence="3">The sequence shown here is derived from an EMBL/GenBank/DDBJ whole genome shotgun (WGS) entry which is preliminary data.</text>
</comment>
<keyword evidence="2" id="KW-0413">Isomerase</keyword>
<dbReference type="Proteomes" id="UP000178681">
    <property type="component" value="Unassembled WGS sequence"/>
</dbReference>